<keyword evidence="4 6" id="KW-1133">Transmembrane helix</keyword>
<sequence>MTPAFWLALGAVYGFLGVALGAFGAHALKTRLSAELLVVWKTAVEYQMYHALALLGVGLLLRQLGTSAPLQWAGAGFALGVLLFSGSLYALCLSGVRVLGAITPFGGMLLLAGWALLLVAALRGA</sequence>
<dbReference type="PANTHER" id="PTHR43461">
    <property type="entry name" value="TRANSMEMBRANE PROTEIN 256"/>
    <property type="match status" value="1"/>
</dbReference>
<dbReference type="PANTHER" id="PTHR43461:SF1">
    <property type="entry name" value="TRANSMEMBRANE PROTEIN 256"/>
    <property type="match status" value="1"/>
</dbReference>
<comment type="caution">
    <text evidence="7">The sequence shown here is derived from an EMBL/GenBank/DDBJ whole genome shotgun (WGS) entry which is preliminary data.</text>
</comment>
<dbReference type="GO" id="GO:0005886">
    <property type="term" value="C:plasma membrane"/>
    <property type="evidence" value="ECO:0007669"/>
    <property type="project" value="TreeGrafter"/>
</dbReference>
<evidence type="ECO:0000256" key="6">
    <source>
        <dbReference type="SAM" id="Phobius"/>
    </source>
</evidence>
<dbReference type="EMBL" id="QICN01000003">
    <property type="protein sequence ID" value="PXV69835.1"/>
    <property type="molecule type" value="Genomic_DNA"/>
</dbReference>
<evidence type="ECO:0000256" key="4">
    <source>
        <dbReference type="ARBA" id="ARBA00022989"/>
    </source>
</evidence>
<evidence type="ECO:0000313" key="7">
    <source>
        <dbReference type="EMBL" id="PXV69835.1"/>
    </source>
</evidence>
<evidence type="ECO:0000256" key="2">
    <source>
        <dbReference type="ARBA" id="ARBA00009694"/>
    </source>
</evidence>
<gene>
    <name evidence="7" type="ORF">C8D93_103411</name>
</gene>
<name>A0A318EGA3_9GAMM</name>
<accession>A0A318EGA3</accession>
<dbReference type="InterPro" id="IPR006696">
    <property type="entry name" value="DUF423"/>
</dbReference>
<dbReference type="Proteomes" id="UP000248330">
    <property type="component" value="Unassembled WGS sequence"/>
</dbReference>
<evidence type="ECO:0000313" key="8">
    <source>
        <dbReference type="Proteomes" id="UP000248330"/>
    </source>
</evidence>
<dbReference type="RefSeq" id="WP_110264733.1">
    <property type="nucleotide sequence ID" value="NZ_CAWNXA010000003.1"/>
</dbReference>
<feature type="transmembrane region" description="Helical" evidence="6">
    <location>
        <begin position="98"/>
        <end position="122"/>
    </location>
</feature>
<feature type="transmembrane region" description="Helical" evidence="6">
    <location>
        <begin position="6"/>
        <end position="25"/>
    </location>
</feature>
<comment type="similarity">
    <text evidence="2">Belongs to the UPF0382 family.</text>
</comment>
<protein>
    <submittedName>
        <fullName evidence="7">Uncharacterized membrane protein YgdD (TMEM256/DUF423 family)</fullName>
    </submittedName>
</protein>
<keyword evidence="8" id="KW-1185">Reference proteome</keyword>
<proteinExistence type="inferred from homology"/>
<keyword evidence="3 6" id="KW-0812">Transmembrane</keyword>
<evidence type="ECO:0000256" key="1">
    <source>
        <dbReference type="ARBA" id="ARBA00004141"/>
    </source>
</evidence>
<feature type="transmembrane region" description="Helical" evidence="6">
    <location>
        <begin position="46"/>
        <end position="64"/>
    </location>
</feature>
<dbReference type="AlphaFoldDB" id="A0A318EGA3"/>
<organism evidence="7 8">
    <name type="scientific">Sinimarinibacterium flocculans</name>
    <dbReference type="NCBI Taxonomy" id="985250"/>
    <lineage>
        <taxon>Bacteria</taxon>
        <taxon>Pseudomonadati</taxon>
        <taxon>Pseudomonadota</taxon>
        <taxon>Gammaproteobacteria</taxon>
        <taxon>Nevskiales</taxon>
        <taxon>Nevskiaceae</taxon>
        <taxon>Sinimarinibacterium</taxon>
    </lineage>
</organism>
<dbReference type="OrthoDB" id="9802121at2"/>
<evidence type="ECO:0000256" key="5">
    <source>
        <dbReference type="ARBA" id="ARBA00023136"/>
    </source>
</evidence>
<dbReference type="Pfam" id="PF04241">
    <property type="entry name" value="DUF423"/>
    <property type="match status" value="1"/>
</dbReference>
<comment type="subcellular location">
    <subcellularLocation>
        <location evidence="1">Membrane</location>
        <topology evidence="1">Multi-pass membrane protein</topology>
    </subcellularLocation>
</comment>
<keyword evidence="5 6" id="KW-0472">Membrane</keyword>
<feature type="transmembrane region" description="Helical" evidence="6">
    <location>
        <begin position="70"/>
        <end position="91"/>
    </location>
</feature>
<reference evidence="7 8" key="1">
    <citation type="submission" date="2018-04" db="EMBL/GenBank/DDBJ databases">
        <title>Genomic Encyclopedia of Type Strains, Phase IV (KMG-IV): sequencing the most valuable type-strain genomes for metagenomic binning, comparative biology and taxonomic classification.</title>
        <authorList>
            <person name="Goeker M."/>
        </authorList>
    </citation>
    <scope>NUCLEOTIDE SEQUENCE [LARGE SCALE GENOMIC DNA]</scope>
    <source>
        <strain evidence="7 8">DSM 104150</strain>
    </source>
</reference>
<evidence type="ECO:0000256" key="3">
    <source>
        <dbReference type="ARBA" id="ARBA00022692"/>
    </source>
</evidence>